<keyword evidence="2 3" id="KW-0040">ANK repeat</keyword>
<feature type="repeat" description="ANK" evidence="3">
    <location>
        <begin position="174"/>
        <end position="206"/>
    </location>
</feature>
<dbReference type="InterPro" id="IPR036770">
    <property type="entry name" value="Ankyrin_rpt-contain_sf"/>
</dbReference>
<dbReference type="OrthoDB" id="20872at2759"/>
<feature type="repeat" description="ANK" evidence="3">
    <location>
        <begin position="209"/>
        <end position="241"/>
    </location>
</feature>
<dbReference type="STRING" id="1149755.A0A2J6RX83"/>
<reference evidence="4 5" key="1">
    <citation type="submission" date="2016-04" db="EMBL/GenBank/DDBJ databases">
        <title>A degradative enzymes factory behind the ericoid mycorrhizal symbiosis.</title>
        <authorList>
            <consortium name="DOE Joint Genome Institute"/>
            <person name="Martino E."/>
            <person name="Morin E."/>
            <person name="Grelet G."/>
            <person name="Kuo A."/>
            <person name="Kohler A."/>
            <person name="Daghino S."/>
            <person name="Barry K."/>
            <person name="Choi C."/>
            <person name="Cichocki N."/>
            <person name="Clum A."/>
            <person name="Copeland A."/>
            <person name="Hainaut M."/>
            <person name="Haridas S."/>
            <person name="Labutti K."/>
            <person name="Lindquist E."/>
            <person name="Lipzen A."/>
            <person name="Khouja H.-R."/>
            <person name="Murat C."/>
            <person name="Ohm R."/>
            <person name="Olson A."/>
            <person name="Spatafora J."/>
            <person name="Veneault-Fourrey C."/>
            <person name="Henrissat B."/>
            <person name="Grigoriev I."/>
            <person name="Martin F."/>
            <person name="Perotto S."/>
        </authorList>
    </citation>
    <scope>NUCLEOTIDE SEQUENCE [LARGE SCALE GENOMIC DNA]</scope>
    <source>
        <strain evidence="4 5">F</strain>
    </source>
</reference>
<organism evidence="4 5">
    <name type="scientific">Hyaloscypha variabilis (strain UAMH 11265 / GT02V1 / F)</name>
    <name type="common">Meliniomyces variabilis</name>
    <dbReference type="NCBI Taxonomy" id="1149755"/>
    <lineage>
        <taxon>Eukaryota</taxon>
        <taxon>Fungi</taxon>
        <taxon>Dikarya</taxon>
        <taxon>Ascomycota</taxon>
        <taxon>Pezizomycotina</taxon>
        <taxon>Leotiomycetes</taxon>
        <taxon>Helotiales</taxon>
        <taxon>Hyaloscyphaceae</taxon>
        <taxon>Hyaloscypha</taxon>
        <taxon>Hyaloscypha variabilis</taxon>
    </lineage>
</organism>
<dbReference type="PANTHER" id="PTHR24188">
    <property type="entry name" value="ANKYRIN REPEAT PROTEIN"/>
    <property type="match status" value="1"/>
</dbReference>
<dbReference type="PANTHER" id="PTHR24188:SF29">
    <property type="entry name" value="GH09064P"/>
    <property type="match status" value="1"/>
</dbReference>
<name>A0A2J6RX83_HYAVF</name>
<dbReference type="PROSITE" id="PS50088">
    <property type="entry name" value="ANK_REPEAT"/>
    <property type="match status" value="5"/>
</dbReference>
<dbReference type="Pfam" id="PF12796">
    <property type="entry name" value="Ank_2"/>
    <property type="match status" value="1"/>
</dbReference>
<dbReference type="PRINTS" id="PR01415">
    <property type="entry name" value="ANKYRIN"/>
</dbReference>
<evidence type="ECO:0000256" key="2">
    <source>
        <dbReference type="ARBA" id="ARBA00023043"/>
    </source>
</evidence>
<gene>
    <name evidence="4" type="ORF">L207DRAFT_484256</name>
</gene>
<evidence type="ECO:0000256" key="1">
    <source>
        <dbReference type="ARBA" id="ARBA00022737"/>
    </source>
</evidence>
<protein>
    <submittedName>
        <fullName evidence="4">Ankyrin</fullName>
    </submittedName>
</protein>
<evidence type="ECO:0000256" key="3">
    <source>
        <dbReference type="PROSITE-ProRule" id="PRU00023"/>
    </source>
</evidence>
<keyword evidence="1" id="KW-0677">Repeat</keyword>
<evidence type="ECO:0000313" key="5">
    <source>
        <dbReference type="Proteomes" id="UP000235786"/>
    </source>
</evidence>
<dbReference type="EMBL" id="KZ613942">
    <property type="protein sequence ID" value="PMD43126.1"/>
    <property type="molecule type" value="Genomic_DNA"/>
</dbReference>
<dbReference type="InterPro" id="IPR002110">
    <property type="entry name" value="Ankyrin_rpt"/>
</dbReference>
<dbReference type="SMART" id="SM00248">
    <property type="entry name" value="ANK"/>
    <property type="match status" value="6"/>
</dbReference>
<feature type="repeat" description="ANK" evidence="3">
    <location>
        <begin position="63"/>
        <end position="95"/>
    </location>
</feature>
<dbReference type="Proteomes" id="UP000235786">
    <property type="component" value="Unassembled WGS sequence"/>
</dbReference>
<dbReference type="SUPFAM" id="SSF48403">
    <property type="entry name" value="Ankyrin repeat"/>
    <property type="match status" value="1"/>
</dbReference>
<dbReference type="PROSITE" id="PS50297">
    <property type="entry name" value="ANK_REP_REGION"/>
    <property type="match status" value="4"/>
</dbReference>
<keyword evidence="5" id="KW-1185">Reference proteome</keyword>
<dbReference type="Gene3D" id="1.25.40.20">
    <property type="entry name" value="Ankyrin repeat-containing domain"/>
    <property type="match status" value="2"/>
</dbReference>
<dbReference type="AlphaFoldDB" id="A0A2J6RX83"/>
<proteinExistence type="predicted"/>
<feature type="repeat" description="ANK" evidence="3">
    <location>
        <begin position="27"/>
        <end position="59"/>
    </location>
</feature>
<accession>A0A2J6RX83</accession>
<sequence>MAGLVQLLLNTGANPNIMFDDRAQVRSIIAPLGIAVEQGDLSLIKDLLFAGARVNPEDYSYHHEVLALSIAIRSKNTEVIQLLLDNGADINTRNGLDTPLVAAIESGVIEMIDCVGNLQMIQLLISRGANLNLAAAMGINRTPLQMAAEKGRLEVVQLLIEKGAEVNALPAMKGGATALQLAAIGGYIGIAEELLRQGARVNAPGSSICGRTALEGAAEHGRIDMVQYLLNAGAEITGSGYHQYAMAMQYAKENGHGAVCELLESAAVSSGTVLPIE</sequence>
<evidence type="ECO:0000313" key="4">
    <source>
        <dbReference type="EMBL" id="PMD43126.1"/>
    </source>
</evidence>
<dbReference type="Pfam" id="PF00023">
    <property type="entry name" value="Ank"/>
    <property type="match status" value="2"/>
</dbReference>
<feature type="repeat" description="ANK" evidence="3">
    <location>
        <begin position="139"/>
        <end position="171"/>
    </location>
</feature>